<dbReference type="OrthoDB" id="8595277at2"/>
<dbReference type="Pfam" id="PF09722">
    <property type="entry name" value="Xre_MbcA_ParS_C"/>
    <property type="match status" value="1"/>
</dbReference>
<dbReference type="InterPro" id="IPR024467">
    <property type="entry name" value="Xre/MbcA/ParS-like_toxin-bd"/>
</dbReference>
<evidence type="ECO:0000313" key="3">
    <source>
        <dbReference type="Proteomes" id="UP000192708"/>
    </source>
</evidence>
<protein>
    <submittedName>
        <fullName evidence="2">Putative toxin-antitoxin system antitoxin component, TIGR02293 family</fullName>
    </submittedName>
</protein>
<gene>
    <name evidence="2" type="ORF">SAMN06296008_11459</name>
</gene>
<proteinExistence type="predicted"/>
<dbReference type="Proteomes" id="UP000192708">
    <property type="component" value="Unassembled WGS sequence"/>
</dbReference>
<dbReference type="RefSeq" id="WP_084285232.1">
    <property type="nucleotide sequence ID" value="NZ_FWXJ01000014.1"/>
</dbReference>
<evidence type="ECO:0000313" key="2">
    <source>
        <dbReference type="EMBL" id="SMC74507.1"/>
    </source>
</evidence>
<organism evidence="2 3">
    <name type="scientific">Polynucleobacter kasalickyi</name>
    <dbReference type="NCBI Taxonomy" id="1938817"/>
    <lineage>
        <taxon>Bacteria</taxon>
        <taxon>Pseudomonadati</taxon>
        <taxon>Pseudomonadota</taxon>
        <taxon>Betaproteobacteria</taxon>
        <taxon>Burkholderiales</taxon>
        <taxon>Burkholderiaceae</taxon>
        <taxon>Polynucleobacter</taxon>
    </lineage>
</organism>
<evidence type="ECO:0000259" key="1">
    <source>
        <dbReference type="Pfam" id="PF09722"/>
    </source>
</evidence>
<feature type="domain" description="Antitoxin Xre/MbcA/ParS-like toxin-binding" evidence="1">
    <location>
        <begin position="29"/>
        <end position="77"/>
    </location>
</feature>
<name>A0A1W2BNL3_9BURK</name>
<reference evidence="2 3" key="1">
    <citation type="submission" date="2017-04" db="EMBL/GenBank/DDBJ databases">
        <authorList>
            <person name="Afonso C.L."/>
            <person name="Miller P.J."/>
            <person name="Scott M.A."/>
            <person name="Spackman E."/>
            <person name="Goraichik I."/>
            <person name="Dimitrov K.M."/>
            <person name="Suarez D.L."/>
            <person name="Swayne D.E."/>
        </authorList>
    </citation>
    <scope>NUCLEOTIDE SEQUENCE [LARGE SCALE GENOMIC DNA]</scope>
    <source>
        <strain evidence="2 3">VK13</strain>
    </source>
</reference>
<dbReference type="STRING" id="1938817.SAMN06296008_11459"/>
<dbReference type="EMBL" id="FWXJ01000014">
    <property type="protein sequence ID" value="SMC74507.1"/>
    <property type="molecule type" value="Genomic_DNA"/>
</dbReference>
<accession>A0A1W2BNL3</accession>
<keyword evidence="3" id="KW-1185">Reference proteome</keyword>
<sequence>MNRKLQARSVLSSSESERLERIAVIEAKAEKVFGTPEKSKSWMLKNHMTLGKTPLSLLDTDIGANEVRRVLNAIAYGGAA</sequence>
<dbReference type="AlphaFoldDB" id="A0A1W2BNL3"/>